<dbReference type="EMBL" id="CP015506">
    <property type="protein sequence ID" value="AND40141.1"/>
    <property type="molecule type" value="Genomic_DNA"/>
</dbReference>
<dbReference type="Pfam" id="PF08240">
    <property type="entry name" value="ADH_N"/>
    <property type="match status" value="1"/>
</dbReference>
<name>A0A161JUB8_9BACI</name>
<evidence type="ECO:0000256" key="2">
    <source>
        <dbReference type="ARBA" id="ARBA00023002"/>
    </source>
</evidence>
<dbReference type="InterPro" id="IPR002364">
    <property type="entry name" value="Quin_OxRdtase/zeta-crystal_CS"/>
</dbReference>
<gene>
    <name evidence="4" type="ORF">A361_13620</name>
</gene>
<dbReference type="STRING" id="1196031.A361_13620"/>
<dbReference type="InterPro" id="IPR013149">
    <property type="entry name" value="ADH-like_C"/>
</dbReference>
<dbReference type="GO" id="GO:0070402">
    <property type="term" value="F:NADPH binding"/>
    <property type="evidence" value="ECO:0007669"/>
    <property type="project" value="TreeGrafter"/>
</dbReference>
<organism evidence="4 5">
    <name type="scientific">Cytobacillus oceanisediminis 2691</name>
    <dbReference type="NCBI Taxonomy" id="1196031"/>
    <lineage>
        <taxon>Bacteria</taxon>
        <taxon>Bacillati</taxon>
        <taxon>Bacillota</taxon>
        <taxon>Bacilli</taxon>
        <taxon>Bacillales</taxon>
        <taxon>Bacillaceae</taxon>
        <taxon>Cytobacillus</taxon>
    </lineage>
</organism>
<dbReference type="InterPro" id="IPR036291">
    <property type="entry name" value="NAD(P)-bd_dom_sf"/>
</dbReference>
<dbReference type="GO" id="GO:0008270">
    <property type="term" value="F:zinc ion binding"/>
    <property type="evidence" value="ECO:0007669"/>
    <property type="project" value="InterPro"/>
</dbReference>
<dbReference type="Gene3D" id="3.90.180.10">
    <property type="entry name" value="Medium-chain alcohol dehydrogenases, catalytic domain"/>
    <property type="match status" value="1"/>
</dbReference>
<dbReference type="SUPFAM" id="SSF51735">
    <property type="entry name" value="NAD(P)-binding Rossmann-fold domains"/>
    <property type="match status" value="1"/>
</dbReference>
<dbReference type="Gene3D" id="3.40.50.720">
    <property type="entry name" value="NAD(P)-binding Rossmann-like Domain"/>
    <property type="match status" value="1"/>
</dbReference>
<dbReference type="InterPro" id="IPR013154">
    <property type="entry name" value="ADH-like_N"/>
</dbReference>
<dbReference type="GO" id="GO:0005829">
    <property type="term" value="C:cytosol"/>
    <property type="evidence" value="ECO:0007669"/>
    <property type="project" value="TreeGrafter"/>
</dbReference>
<evidence type="ECO:0000313" key="5">
    <source>
        <dbReference type="Proteomes" id="UP000077856"/>
    </source>
</evidence>
<dbReference type="SMART" id="SM00829">
    <property type="entry name" value="PKS_ER"/>
    <property type="match status" value="1"/>
</dbReference>
<accession>A0A161JUB8</accession>
<feature type="domain" description="Enoyl reductase (ER)" evidence="3">
    <location>
        <begin position="10"/>
        <end position="322"/>
    </location>
</feature>
<dbReference type="RefSeq" id="WP_019382742.1">
    <property type="nucleotide sequence ID" value="NZ_CP015506.1"/>
</dbReference>
<dbReference type="GO" id="GO:0003960">
    <property type="term" value="F:quinone reductase (NADPH) activity"/>
    <property type="evidence" value="ECO:0007669"/>
    <property type="project" value="TreeGrafter"/>
</dbReference>
<dbReference type="InterPro" id="IPR011032">
    <property type="entry name" value="GroES-like_sf"/>
</dbReference>
<dbReference type="PANTHER" id="PTHR48106:SF13">
    <property type="entry name" value="QUINONE OXIDOREDUCTASE-RELATED"/>
    <property type="match status" value="1"/>
</dbReference>
<dbReference type="SUPFAM" id="SSF50129">
    <property type="entry name" value="GroES-like"/>
    <property type="match status" value="1"/>
</dbReference>
<protein>
    <submittedName>
        <fullName evidence="4">Quinone oxidoreductase</fullName>
    </submittedName>
</protein>
<evidence type="ECO:0000256" key="1">
    <source>
        <dbReference type="ARBA" id="ARBA00022857"/>
    </source>
</evidence>
<evidence type="ECO:0000259" key="3">
    <source>
        <dbReference type="SMART" id="SM00829"/>
    </source>
</evidence>
<dbReference type="KEGG" id="bon:A361_13620"/>
<evidence type="ECO:0000313" key="4">
    <source>
        <dbReference type="EMBL" id="AND40141.1"/>
    </source>
</evidence>
<keyword evidence="1" id="KW-0521">NADP</keyword>
<dbReference type="Pfam" id="PF00107">
    <property type="entry name" value="ADH_zinc_N"/>
    <property type="match status" value="1"/>
</dbReference>
<dbReference type="PROSITE" id="PS01162">
    <property type="entry name" value="QOR_ZETA_CRYSTAL"/>
    <property type="match status" value="1"/>
</dbReference>
<sequence>MKAIAVTQYGSPDVLIYTEMEIPKIKRDQVLIKVENASVNFADVKARIGQGGTGRFPFIPGLDAAGVVVEIGSEITKFKIGDRVAAFPSEGSYGEYAAAEENLTFAVPDEVALDKAAASLTVSFLSYKLLADIARIQNGETVLVHSAAGGVGTTAIQMAKILGADLVIGTVGNETKVPAAVEAGSDHVIVYEEIDFAERVIEITGGKGADIILDSLAGSITQKSFSCLAEYGRLIQFGNSSGKPGIINTNDLHKSCRSALGYSLGTTRKKRPESLRETAQKVMQFLKEERLHIRIGNRFPLEEAAEAHKLIESRMSTGKILLDIQ</sequence>
<dbReference type="PANTHER" id="PTHR48106">
    <property type="entry name" value="QUINONE OXIDOREDUCTASE PIG3-RELATED"/>
    <property type="match status" value="1"/>
</dbReference>
<proteinExistence type="predicted"/>
<dbReference type="eggNOG" id="COG0604">
    <property type="taxonomic scope" value="Bacteria"/>
</dbReference>
<keyword evidence="2" id="KW-0560">Oxidoreductase</keyword>
<dbReference type="Proteomes" id="UP000077856">
    <property type="component" value="Chromosome"/>
</dbReference>
<dbReference type="AlphaFoldDB" id="A0A161JUB8"/>
<dbReference type="InterPro" id="IPR020843">
    <property type="entry name" value="ER"/>
</dbReference>
<dbReference type="GO" id="GO:0035925">
    <property type="term" value="F:mRNA 3'-UTR AU-rich region binding"/>
    <property type="evidence" value="ECO:0007669"/>
    <property type="project" value="TreeGrafter"/>
</dbReference>
<reference evidence="4 5" key="1">
    <citation type="submission" date="2016-04" db="EMBL/GenBank/DDBJ databases">
        <title>Complete genome sequence of Bacillus oceanisediminis strain 2691.</title>
        <authorList>
            <person name="Jeong H."/>
            <person name="Kim H.J."/>
            <person name="Lee D.-W."/>
        </authorList>
    </citation>
    <scope>NUCLEOTIDE SEQUENCE [LARGE SCALE GENOMIC DNA]</scope>
    <source>
        <strain evidence="4 5">2691</strain>
    </source>
</reference>